<dbReference type="EMBL" id="CP047423">
    <property type="protein sequence ID" value="QPD05887.1"/>
    <property type="molecule type" value="Genomic_DNA"/>
</dbReference>
<dbReference type="AntiFam" id="ANF00041">
    <property type="entry name" value="Antisense to RNaseP"/>
</dbReference>
<sequence length="78" mass="8784">MSSYLALHRATLTVPVMSPPPRWALTPPFHPYLSRSDQMGSHRLGHRRFDFCGAGVGLLRLGVTQRPARGVRTFLPMR</sequence>
<gene>
    <name evidence="1" type="ORF">Nkreftii_003661</name>
</gene>
<dbReference type="KEGG" id="nkf:Nkreftii_003661"/>
<organism evidence="1 2">
    <name type="scientific">Candidatus Nitrospira kreftii</name>
    <dbReference type="NCBI Taxonomy" id="2652173"/>
    <lineage>
        <taxon>Bacteria</taxon>
        <taxon>Pseudomonadati</taxon>
        <taxon>Nitrospirota</taxon>
        <taxon>Nitrospiria</taxon>
        <taxon>Nitrospirales</taxon>
        <taxon>Nitrospiraceae</taxon>
        <taxon>Nitrospira</taxon>
    </lineage>
</organism>
<dbReference type="Proteomes" id="UP000593737">
    <property type="component" value="Chromosome"/>
</dbReference>
<proteinExistence type="predicted"/>
<reference evidence="1 2" key="1">
    <citation type="journal article" date="2020" name="ISME J.">
        <title>Enrichment and physiological characterization of a novel comammox Nitrospira indicates ammonium inhibition of complete nitrification.</title>
        <authorList>
            <person name="Sakoula D."/>
            <person name="Koch H."/>
            <person name="Frank J."/>
            <person name="Jetten M.S.M."/>
            <person name="van Kessel M.A.H.J."/>
            <person name="Lucker S."/>
        </authorList>
    </citation>
    <scope>NUCLEOTIDE SEQUENCE [LARGE SCALE GENOMIC DNA]</scope>
    <source>
        <strain evidence="1">Comreactor17</strain>
    </source>
</reference>
<name>A0A7S8FHG3_9BACT</name>
<accession>A0A7S8FHG3</accession>
<dbReference type="AlphaFoldDB" id="A0A7S8FHG3"/>
<protein>
    <submittedName>
        <fullName evidence="1">Uncharacterized protein</fullName>
    </submittedName>
</protein>
<evidence type="ECO:0000313" key="1">
    <source>
        <dbReference type="EMBL" id="QPD05887.1"/>
    </source>
</evidence>
<evidence type="ECO:0000313" key="2">
    <source>
        <dbReference type="Proteomes" id="UP000593737"/>
    </source>
</evidence>